<dbReference type="AlphaFoldDB" id="A0A067KLV3"/>
<dbReference type="Pfam" id="PF13041">
    <property type="entry name" value="PPR_2"/>
    <property type="match status" value="2"/>
</dbReference>
<dbReference type="NCBIfam" id="TIGR00756">
    <property type="entry name" value="PPR"/>
    <property type="match status" value="3"/>
</dbReference>
<evidence type="ECO:0000256" key="3">
    <source>
        <dbReference type="PROSITE-ProRule" id="PRU00708"/>
    </source>
</evidence>
<evidence type="ECO:0000256" key="2">
    <source>
        <dbReference type="ARBA" id="ARBA00022737"/>
    </source>
</evidence>
<dbReference type="InterPro" id="IPR011990">
    <property type="entry name" value="TPR-like_helical_dom_sf"/>
</dbReference>
<gene>
    <name evidence="4" type="ORF">JCGZ_13507</name>
</gene>
<dbReference type="PANTHER" id="PTHR47941">
    <property type="entry name" value="PENTATRICOPEPTIDE REPEAT-CONTAINING PROTEIN 3, MITOCHONDRIAL"/>
    <property type="match status" value="1"/>
</dbReference>
<dbReference type="EMBL" id="KK914551">
    <property type="protein sequence ID" value="KDP33235.1"/>
    <property type="molecule type" value="Genomic_DNA"/>
</dbReference>
<dbReference type="InterPro" id="IPR002885">
    <property type="entry name" value="PPR_rpt"/>
</dbReference>
<name>A0A067KLV3_JATCU</name>
<reference evidence="4 5" key="1">
    <citation type="journal article" date="2014" name="PLoS ONE">
        <title>Global Analysis of Gene Expression Profiles in Physic Nut (Jatropha curcas L.) Seedlings Exposed to Salt Stress.</title>
        <authorList>
            <person name="Zhang L."/>
            <person name="Zhang C."/>
            <person name="Wu P."/>
            <person name="Chen Y."/>
            <person name="Li M."/>
            <person name="Jiang H."/>
            <person name="Wu G."/>
        </authorList>
    </citation>
    <scope>NUCLEOTIDE SEQUENCE [LARGE SCALE GENOMIC DNA]</scope>
    <source>
        <strain evidence="5">cv. GZQX0401</strain>
        <tissue evidence="4">Young leaves</tissue>
    </source>
</reference>
<feature type="repeat" description="PPR" evidence="3">
    <location>
        <begin position="188"/>
        <end position="222"/>
    </location>
</feature>
<feature type="repeat" description="PPR" evidence="3">
    <location>
        <begin position="153"/>
        <end position="187"/>
    </location>
</feature>
<dbReference type="PROSITE" id="PS51375">
    <property type="entry name" value="PPR"/>
    <property type="match status" value="3"/>
</dbReference>
<comment type="similarity">
    <text evidence="1">Belongs to the PPR family. P subfamily.</text>
</comment>
<feature type="repeat" description="PPR" evidence="3">
    <location>
        <begin position="118"/>
        <end position="152"/>
    </location>
</feature>
<dbReference type="Pfam" id="PF13812">
    <property type="entry name" value="PPR_3"/>
    <property type="match status" value="1"/>
</dbReference>
<keyword evidence="5" id="KW-1185">Reference proteome</keyword>
<evidence type="ECO:0008006" key="6">
    <source>
        <dbReference type="Google" id="ProtNLM"/>
    </source>
</evidence>
<evidence type="ECO:0000313" key="4">
    <source>
        <dbReference type="EMBL" id="KDP33235.1"/>
    </source>
</evidence>
<accession>A0A067KLV3</accession>
<proteinExistence type="inferred from homology"/>
<keyword evidence="2" id="KW-0677">Repeat</keyword>
<evidence type="ECO:0000313" key="5">
    <source>
        <dbReference type="Proteomes" id="UP000027138"/>
    </source>
</evidence>
<organism evidence="4 5">
    <name type="scientific">Jatropha curcas</name>
    <name type="common">Barbados nut</name>
    <dbReference type="NCBI Taxonomy" id="180498"/>
    <lineage>
        <taxon>Eukaryota</taxon>
        <taxon>Viridiplantae</taxon>
        <taxon>Streptophyta</taxon>
        <taxon>Embryophyta</taxon>
        <taxon>Tracheophyta</taxon>
        <taxon>Spermatophyta</taxon>
        <taxon>Magnoliopsida</taxon>
        <taxon>eudicotyledons</taxon>
        <taxon>Gunneridae</taxon>
        <taxon>Pentapetalae</taxon>
        <taxon>rosids</taxon>
        <taxon>fabids</taxon>
        <taxon>Malpighiales</taxon>
        <taxon>Euphorbiaceae</taxon>
        <taxon>Crotonoideae</taxon>
        <taxon>Jatropheae</taxon>
        <taxon>Jatropha</taxon>
    </lineage>
</organism>
<dbReference type="OrthoDB" id="185373at2759"/>
<evidence type="ECO:0000256" key="1">
    <source>
        <dbReference type="ARBA" id="ARBA00007626"/>
    </source>
</evidence>
<dbReference type="Proteomes" id="UP000027138">
    <property type="component" value="Unassembled WGS sequence"/>
</dbReference>
<protein>
    <recommendedName>
        <fullName evidence="6">Pentacotripeptide-repeat region of PRORP domain-containing protein</fullName>
    </recommendedName>
</protein>
<dbReference type="Gene3D" id="1.25.40.10">
    <property type="entry name" value="Tetratricopeptide repeat domain"/>
    <property type="match status" value="2"/>
</dbReference>
<sequence length="251" mass="28063">MGIFDSLSYSTSTSSTHLRGKIKSDSFQNIDDALASFDLILRSNRSPPVMELNKILSALVRMKHYATVISLSKQMEMFGISHDICSFNILINCFRHLDCVDFGYSLMGKLFKLGFKPNIIRLTTLIHGLCREDKFVEAVDLFDDIVEKGLQPDVCTYSIMVNGLSKEGLLHEALMVFRKMEGNGCLPDSCSYNVIIQGYLRHKDVSMAKQFIDEMVGKGFSADATTLELVVNDDLLVKKLLSCSKSSQSES</sequence>